<dbReference type="EMBL" id="JBHFQA010000003">
    <property type="protein sequence ID" value="KAL2101602.1"/>
    <property type="molecule type" value="Genomic_DNA"/>
</dbReference>
<reference evidence="8 9" key="1">
    <citation type="submission" date="2024-09" db="EMBL/GenBank/DDBJ databases">
        <title>A chromosome-level genome assembly of Gray's grenadier anchovy, Coilia grayii.</title>
        <authorList>
            <person name="Fu Z."/>
        </authorList>
    </citation>
    <scope>NUCLEOTIDE SEQUENCE [LARGE SCALE GENOMIC DNA]</scope>
    <source>
        <strain evidence="8">G4</strain>
        <tissue evidence="8">Muscle</tissue>
    </source>
</reference>
<organism evidence="8 9">
    <name type="scientific">Coilia grayii</name>
    <name type="common">Gray's grenadier anchovy</name>
    <dbReference type="NCBI Taxonomy" id="363190"/>
    <lineage>
        <taxon>Eukaryota</taxon>
        <taxon>Metazoa</taxon>
        <taxon>Chordata</taxon>
        <taxon>Craniata</taxon>
        <taxon>Vertebrata</taxon>
        <taxon>Euteleostomi</taxon>
        <taxon>Actinopterygii</taxon>
        <taxon>Neopterygii</taxon>
        <taxon>Teleostei</taxon>
        <taxon>Clupei</taxon>
        <taxon>Clupeiformes</taxon>
        <taxon>Clupeoidei</taxon>
        <taxon>Engraulidae</taxon>
        <taxon>Coilinae</taxon>
        <taxon>Coilia</taxon>
    </lineage>
</organism>
<comment type="similarity">
    <text evidence="2">Belongs to the tumor necrosis factor family.</text>
</comment>
<dbReference type="SUPFAM" id="SSF49842">
    <property type="entry name" value="TNF-like"/>
    <property type="match status" value="1"/>
</dbReference>
<keyword evidence="9" id="KW-1185">Reference proteome</keyword>
<evidence type="ECO:0000256" key="2">
    <source>
        <dbReference type="ARBA" id="ARBA00008670"/>
    </source>
</evidence>
<protein>
    <recommendedName>
        <fullName evidence="7">THD domain-containing protein</fullName>
    </recommendedName>
</protein>
<feature type="transmembrane region" description="Helical" evidence="6">
    <location>
        <begin position="39"/>
        <end position="61"/>
    </location>
</feature>
<dbReference type="PROSITE" id="PS50049">
    <property type="entry name" value="THD_2"/>
    <property type="match status" value="1"/>
</dbReference>
<dbReference type="PANTHER" id="PTHR11471">
    <property type="entry name" value="TUMOR NECROSIS FACTOR FAMILY MEMBER"/>
    <property type="match status" value="1"/>
</dbReference>
<dbReference type="GO" id="GO:0005125">
    <property type="term" value="F:cytokine activity"/>
    <property type="evidence" value="ECO:0007669"/>
    <property type="project" value="UniProtKB-KW"/>
</dbReference>
<dbReference type="Pfam" id="PF00229">
    <property type="entry name" value="TNF"/>
    <property type="match status" value="1"/>
</dbReference>
<dbReference type="GO" id="GO:0016020">
    <property type="term" value="C:membrane"/>
    <property type="evidence" value="ECO:0007669"/>
    <property type="project" value="UniProtKB-SubCell"/>
</dbReference>
<feature type="domain" description="THD" evidence="7">
    <location>
        <begin position="63"/>
        <end position="224"/>
    </location>
</feature>
<dbReference type="Gene3D" id="2.60.120.40">
    <property type="match status" value="1"/>
</dbReference>
<dbReference type="InterPro" id="IPR008983">
    <property type="entry name" value="Tumour_necrosis_fac-like_dom"/>
</dbReference>
<keyword evidence="3" id="KW-0202">Cytokine</keyword>
<evidence type="ECO:0000256" key="5">
    <source>
        <dbReference type="SAM" id="MobiDB-lite"/>
    </source>
</evidence>
<gene>
    <name evidence="8" type="ORF">ACEWY4_003363</name>
</gene>
<name>A0ABD1KR07_9TELE</name>
<keyword evidence="4 6" id="KW-0472">Membrane</keyword>
<dbReference type="InterPro" id="IPR006052">
    <property type="entry name" value="TNF_dom"/>
</dbReference>
<sequence>MSSAWPSHAYPPPPRVGTHTSYPPLPPKPVKRRNMAQSLLLALVILALCGMVVGACLIYDLYQRQTLVSYTTSLILSYEELFLILSYEAGKKKPGKDGVMLWEAVEEPDRLDEIIMQGMKYENGRIIIPKEGYYSLYSKLYLKDPNSHMILHTIVKTTTRYPKEIVLLRSKRFRRKGDTSDTTNSYLEGVFHLIKDDAIFVKVNNHTEIILEKPADNYFGVYML</sequence>
<evidence type="ECO:0000256" key="4">
    <source>
        <dbReference type="ARBA" id="ARBA00023136"/>
    </source>
</evidence>
<feature type="region of interest" description="Disordered" evidence="5">
    <location>
        <begin position="1"/>
        <end position="27"/>
    </location>
</feature>
<evidence type="ECO:0000256" key="3">
    <source>
        <dbReference type="ARBA" id="ARBA00022514"/>
    </source>
</evidence>
<evidence type="ECO:0000256" key="6">
    <source>
        <dbReference type="SAM" id="Phobius"/>
    </source>
</evidence>
<proteinExistence type="inferred from homology"/>
<evidence type="ECO:0000259" key="7">
    <source>
        <dbReference type="PROSITE" id="PS50049"/>
    </source>
</evidence>
<evidence type="ECO:0000313" key="9">
    <source>
        <dbReference type="Proteomes" id="UP001591681"/>
    </source>
</evidence>
<dbReference type="PANTHER" id="PTHR11471:SF34">
    <property type="entry name" value="TUMOR NECROSIS FACTOR LIGAND SUPERFAMILY MEMBER 14"/>
    <property type="match status" value="1"/>
</dbReference>
<dbReference type="AlphaFoldDB" id="A0ABD1KR07"/>
<keyword evidence="6" id="KW-1133">Transmembrane helix</keyword>
<evidence type="ECO:0000313" key="8">
    <source>
        <dbReference type="EMBL" id="KAL2101602.1"/>
    </source>
</evidence>
<comment type="caution">
    <text evidence="8">The sequence shown here is derived from an EMBL/GenBank/DDBJ whole genome shotgun (WGS) entry which is preliminary data.</text>
</comment>
<evidence type="ECO:0000256" key="1">
    <source>
        <dbReference type="ARBA" id="ARBA00004370"/>
    </source>
</evidence>
<dbReference type="GO" id="GO:0005615">
    <property type="term" value="C:extracellular space"/>
    <property type="evidence" value="ECO:0007669"/>
    <property type="project" value="UniProtKB-KW"/>
</dbReference>
<accession>A0ABD1KR07</accession>
<dbReference type="SMART" id="SM00207">
    <property type="entry name" value="TNF"/>
    <property type="match status" value="1"/>
</dbReference>
<dbReference type="Proteomes" id="UP001591681">
    <property type="component" value="Unassembled WGS sequence"/>
</dbReference>
<keyword evidence="6" id="KW-0812">Transmembrane</keyword>
<comment type="subcellular location">
    <subcellularLocation>
        <location evidence="1">Membrane</location>
    </subcellularLocation>
</comment>